<evidence type="ECO:0000256" key="5">
    <source>
        <dbReference type="ARBA" id="ARBA00023242"/>
    </source>
</evidence>
<dbReference type="GO" id="GO:0000981">
    <property type="term" value="F:DNA-binding transcription factor activity, RNA polymerase II-specific"/>
    <property type="evidence" value="ECO:0007669"/>
    <property type="project" value="TreeGrafter"/>
</dbReference>
<comment type="subcellular location">
    <subcellularLocation>
        <location evidence="1">Nucleus</location>
    </subcellularLocation>
</comment>
<dbReference type="GO" id="GO:0048766">
    <property type="term" value="P:root hair initiation"/>
    <property type="evidence" value="ECO:0007669"/>
    <property type="project" value="UniProtKB-ARBA"/>
</dbReference>
<dbReference type="Pfam" id="PF00010">
    <property type="entry name" value="HLH"/>
    <property type="match status" value="1"/>
</dbReference>
<dbReference type="EMBL" id="BSYO01000004">
    <property type="protein sequence ID" value="GMH03180.1"/>
    <property type="molecule type" value="Genomic_DNA"/>
</dbReference>
<dbReference type="Proteomes" id="UP001279734">
    <property type="component" value="Unassembled WGS sequence"/>
</dbReference>
<dbReference type="FunFam" id="4.10.280.10:FF:000022">
    <property type="entry name" value="Basic helix-loop-helix transcription factor"/>
    <property type="match status" value="1"/>
</dbReference>
<evidence type="ECO:0000256" key="3">
    <source>
        <dbReference type="ARBA" id="ARBA00023125"/>
    </source>
</evidence>
<name>A0AAD3XFX3_NEPGR</name>
<keyword evidence="9" id="KW-1185">Reference proteome</keyword>
<evidence type="ECO:0000256" key="4">
    <source>
        <dbReference type="ARBA" id="ARBA00023163"/>
    </source>
</evidence>
<feature type="compositionally biased region" description="Low complexity" evidence="6">
    <location>
        <begin position="228"/>
        <end position="238"/>
    </location>
</feature>
<sequence length="366" mass="40644">MESLGTLLDGEWESICKMLSTDEPDFPAHFLGNYSLPKTQDSALDLETPSILTHDQDNAAASFFHGVACFSPDALTRKPNYFSQESSHDYNLNENWYLEGSNNQLVLPDDHFSSSMEFCVMDQGENGGYSDPLYFQGMIMNESIPMNEASSSPRTDNADDNESALASFGNQIQLKRKAGRPEMEAETEEKTSSLAKPKKRALISRDGQKRKGKTQSNNKDQTEEEETNNGGSNGQSSGCDVSDDESNASREVTDGENSVAKQAPTALNVNGKKRASRGAATDPQSLYARRRRERINERLRILQNLVPNGTKVDISTMLEEAVHYVKFLQLQIKLLSSDELWMFAPLAYNGIDVGLYRKLSPFLLGP</sequence>
<accession>A0AAD3XFX3</accession>
<gene>
    <name evidence="8" type="ORF">Nepgr_005019</name>
</gene>
<evidence type="ECO:0000313" key="9">
    <source>
        <dbReference type="Proteomes" id="UP001279734"/>
    </source>
</evidence>
<dbReference type="SUPFAM" id="SSF47459">
    <property type="entry name" value="HLH, helix-loop-helix DNA-binding domain"/>
    <property type="match status" value="1"/>
</dbReference>
<dbReference type="GO" id="GO:0046983">
    <property type="term" value="F:protein dimerization activity"/>
    <property type="evidence" value="ECO:0007669"/>
    <property type="project" value="InterPro"/>
</dbReference>
<dbReference type="GO" id="GO:0005634">
    <property type="term" value="C:nucleus"/>
    <property type="evidence" value="ECO:0007669"/>
    <property type="project" value="UniProtKB-SubCell"/>
</dbReference>
<organism evidence="8 9">
    <name type="scientific">Nepenthes gracilis</name>
    <name type="common">Slender pitcher plant</name>
    <dbReference type="NCBI Taxonomy" id="150966"/>
    <lineage>
        <taxon>Eukaryota</taxon>
        <taxon>Viridiplantae</taxon>
        <taxon>Streptophyta</taxon>
        <taxon>Embryophyta</taxon>
        <taxon>Tracheophyta</taxon>
        <taxon>Spermatophyta</taxon>
        <taxon>Magnoliopsida</taxon>
        <taxon>eudicotyledons</taxon>
        <taxon>Gunneridae</taxon>
        <taxon>Pentapetalae</taxon>
        <taxon>Caryophyllales</taxon>
        <taxon>Nepenthaceae</taxon>
        <taxon>Nepenthes</taxon>
    </lineage>
</organism>
<protein>
    <recommendedName>
        <fullName evidence="7">BHLH domain-containing protein</fullName>
    </recommendedName>
</protein>
<feature type="domain" description="BHLH" evidence="7">
    <location>
        <begin position="279"/>
        <end position="328"/>
    </location>
</feature>
<evidence type="ECO:0000259" key="7">
    <source>
        <dbReference type="PROSITE" id="PS50888"/>
    </source>
</evidence>
<dbReference type="Gene3D" id="4.10.280.10">
    <property type="entry name" value="Helix-loop-helix DNA-binding domain"/>
    <property type="match status" value="1"/>
</dbReference>
<dbReference type="PROSITE" id="PS50888">
    <property type="entry name" value="BHLH"/>
    <property type="match status" value="1"/>
</dbReference>
<dbReference type="GO" id="GO:0000978">
    <property type="term" value="F:RNA polymerase II cis-regulatory region sequence-specific DNA binding"/>
    <property type="evidence" value="ECO:0007669"/>
    <property type="project" value="TreeGrafter"/>
</dbReference>
<dbReference type="PANTHER" id="PTHR16223:SF274">
    <property type="entry name" value="TRANSCRIPTION FACTOR BHLH84"/>
    <property type="match status" value="1"/>
</dbReference>
<dbReference type="InterPro" id="IPR011598">
    <property type="entry name" value="bHLH_dom"/>
</dbReference>
<feature type="compositionally biased region" description="Polar residues" evidence="6">
    <location>
        <begin position="255"/>
        <end position="268"/>
    </location>
</feature>
<keyword evidence="2" id="KW-0805">Transcription regulation</keyword>
<keyword evidence="5" id="KW-0539">Nucleus</keyword>
<evidence type="ECO:0000256" key="6">
    <source>
        <dbReference type="SAM" id="MobiDB-lite"/>
    </source>
</evidence>
<reference evidence="8" key="1">
    <citation type="submission" date="2023-05" db="EMBL/GenBank/DDBJ databases">
        <title>Nepenthes gracilis genome sequencing.</title>
        <authorList>
            <person name="Fukushima K."/>
        </authorList>
    </citation>
    <scope>NUCLEOTIDE SEQUENCE</scope>
    <source>
        <strain evidence="8">SING2019-196</strain>
    </source>
</reference>
<feature type="compositionally biased region" description="Basic and acidic residues" evidence="6">
    <location>
        <begin position="179"/>
        <end position="191"/>
    </location>
</feature>
<feature type="compositionally biased region" description="Basic residues" evidence="6">
    <location>
        <begin position="196"/>
        <end position="213"/>
    </location>
</feature>
<dbReference type="SMART" id="SM00353">
    <property type="entry name" value="HLH"/>
    <property type="match status" value="1"/>
</dbReference>
<dbReference type="InterPro" id="IPR036638">
    <property type="entry name" value="HLH_DNA-bd_sf"/>
</dbReference>
<keyword evidence="3" id="KW-0238">DNA-binding</keyword>
<comment type="caution">
    <text evidence="8">The sequence shown here is derived from an EMBL/GenBank/DDBJ whole genome shotgun (WGS) entry which is preliminary data.</text>
</comment>
<dbReference type="InterPro" id="IPR045843">
    <property type="entry name" value="IND-like"/>
</dbReference>
<dbReference type="PANTHER" id="PTHR16223">
    <property type="entry name" value="TRANSCRIPTION FACTOR BHLH83-RELATED"/>
    <property type="match status" value="1"/>
</dbReference>
<evidence type="ECO:0000313" key="8">
    <source>
        <dbReference type="EMBL" id="GMH03180.1"/>
    </source>
</evidence>
<evidence type="ECO:0000256" key="2">
    <source>
        <dbReference type="ARBA" id="ARBA00023015"/>
    </source>
</evidence>
<keyword evidence="4" id="KW-0804">Transcription</keyword>
<feature type="region of interest" description="Disordered" evidence="6">
    <location>
        <begin position="146"/>
        <end position="285"/>
    </location>
</feature>
<evidence type="ECO:0000256" key="1">
    <source>
        <dbReference type="ARBA" id="ARBA00004123"/>
    </source>
</evidence>
<dbReference type="AlphaFoldDB" id="A0AAD3XFX3"/>
<proteinExistence type="predicted"/>